<proteinExistence type="predicted"/>
<protein>
    <submittedName>
        <fullName evidence="1">Uncharacterized protein</fullName>
    </submittedName>
</protein>
<reference evidence="1" key="1">
    <citation type="submission" date="2014-09" db="EMBL/GenBank/DDBJ databases">
        <authorList>
            <person name="Magalhaes I.L.F."/>
            <person name="Oliveira U."/>
            <person name="Santos F.R."/>
            <person name="Vidigal T.H.D.A."/>
            <person name="Brescovit A.D."/>
            <person name="Santos A.J."/>
        </authorList>
    </citation>
    <scope>NUCLEOTIDE SEQUENCE</scope>
    <source>
        <tissue evidence="1">Shoot tissue taken approximately 20 cm above the soil surface</tissue>
    </source>
</reference>
<accession>A0A0A9B6C5</accession>
<dbReference type="EMBL" id="GBRH01238356">
    <property type="protein sequence ID" value="JAD59539.1"/>
    <property type="molecule type" value="Transcribed_RNA"/>
</dbReference>
<dbReference type="AlphaFoldDB" id="A0A0A9B6C5"/>
<sequence length="16" mass="1898">MLMSRNVLVPLARRNK</sequence>
<evidence type="ECO:0000313" key="1">
    <source>
        <dbReference type="EMBL" id="JAD59539.1"/>
    </source>
</evidence>
<organism evidence="1">
    <name type="scientific">Arundo donax</name>
    <name type="common">Giant reed</name>
    <name type="synonym">Donax arundinaceus</name>
    <dbReference type="NCBI Taxonomy" id="35708"/>
    <lineage>
        <taxon>Eukaryota</taxon>
        <taxon>Viridiplantae</taxon>
        <taxon>Streptophyta</taxon>
        <taxon>Embryophyta</taxon>
        <taxon>Tracheophyta</taxon>
        <taxon>Spermatophyta</taxon>
        <taxon>Magnoliopsida</taxon>
        <taxon>Liliopsida</taxon>
        <taxon>Poales</taxon>
        <taxon>Poaceae</taxon>
        <taxon>PACMAD clade</taxon>
        <taxon>Arundinoideae</taxon>
        <taxon>Arundineae</taxon>
        <taxon>Arundo</taxon>
    </lineage>
</organism>
<name>A0A0A9B6C5_ARUDO</name>
<reference evidence="1" key="2">
    <citation type="journal article" date="2015" name="Data Brief">
        <title>Shoot transcriptome of the giant reed, Arundo donax.</title>
        <authorList>
            <person name="Barrero R.A."/>
            <person name="Guerrero F.D."/>
            <person name="Moolhuijzen P."/>
            <person name="Goolsby J.A."/>
            <person name="Tidwell J."/>
            <person name="Bellgard S.E."/>
            <person name="Bellgard M.I."/>
        </authorList>
    </citation>
    <scope>NUCLEOTIDE SEQUENCE</scope>
    <source>
        <tissue evidence="1">Shoot tissue taken approximately 20 cm above the soil surface</tissue>
    </source>
</reference>